<comment type="subcellular location">
    <subcellularLocation>
        <location evidence="1">Cell membrane</location>
        <topology evidence="1">Multi-pass membrane protein</topology>
    </subcellularLocation>
</comment>
<feature type="transmembrane region" description="Helical" evidence="6">
    <location>
        <begin position="278"/>
        <end position="298"/>
    </location>
</feature>
<feature type="region of interest" description="Disordered" evidence="5">
    <location>
        <begin position="1"/>
        <end position="32"/>
    </location>
</feature>
<dbReference type="GO" id="GO:0022857">
    <property type="term" value="F:transmembrane transporter activity"/>
    <property type="evidence" value="ECO:0007669"/>
    <property type="project" value="InterPro"/>
</dbReference>
<evidence type="ECO:0000256" key="4">
    <source>
        <dbReference type="ARBA" id="ARBA00023136"/>
    </source>
</evidence>
<dbReference type="InterPro" id="IPR036259">
    <property type="entry name" value="MFS_trans_sf"/>
</dbReference>
<feature type="transmembrane region" description="Helical" evidence="6">
    <location>
        <begin position="397"/>
        <end position="419"/>
    </location>
</feature>
<feature type="transmembrane region" description="Helical" evidence="6">
    <location>
        <begin position="244"/>
        <end position="266"/>
    </location>
</feature>
<keyword evidence="2 6" id="KW-0812">Transmembrane</keyword>
<protein>
    <submittedName>
        <fullName evidence="8">CP family cyanate transporter-like MFS transporter</fullName>
    </submittedName>
</protein>
<dbReference type="PROSITE" id="PS50850">
    <property type="entry name" value="MFS"/>
    <property type="match status" value="1"/>
</dbReference>
<feature type="transmembrane region" description="Helical" evidence="6">
    <location>
        <begin position="107"/>
        <end position="127"/>
    </location>
</feature>
<evidence type="ECO:0000256" key="6">
    <source>
        <dbReference type="SAM" id="Phobius"/>
    </source>
</evidence>
<dbReference type="SUPFAM" id="SSF103473">
    <property type="entry name" value="MFS general substrate transporter"/>
    <property type="match status" value="1"/>
</dbReference>
<feature type="transmembrane region" description="Helical" evidence="6">
    <location>
        <begin position="167"/>
        <end position="187"/>
    </location>
</feature>
<dbReference type="PANTHER" id="PTHR23523:SF2">
    <property type="entry name" value="2-NITROIMIDAZOLE TRANSPORTER"/>
    <property type="match status" value="1"/>
</dbReference>
<gene>
    <name evidence="8" type="ORF">CLV40_12375</name>
</gene>
<feature type="transmembrane region" description="Helical" evidence="6">
    <location>
        <begin position="199"/>
        <end position="219"/>
    </location>
</feature>
<keyword evidence="3 6" id="KW-1133">Transmembrane helix</keyword>
<dbReference type="Gene3D" id="1.20.1250.20">
    <property type="entry name" value="MFS general substrate transporter like domains"/>
    <property type="match status" value="1"/>
</dbReference>
<organism evidence="8 9">
    <name type="scientific">Actinokineospora auranticolor</name>
    <dbReference type="NCBI Taxonomy" id="155976"/>
    <lineage>
        <taxon>Bacteria</taxon>
        <taxon>Bacillati</taxon>
        <taxon>Actinomycetota</taxon>
        <taxon>Actinomycetes</taxon>
        <taxon>Pseudonocardiales</taxon>
        <taxon>Pseudonocardiaceae</taxon>
        <taxon>Actinokineospora</taxon>
    </lineage>
</organism>
<evidence type="ECO:0000259" key="7">
    <source>
        <dbReference type="PROSITE" id="PS50850"/>
    </source>
</evidence>
<keyword evidence="4 6" id="KW-0472">Membrane</keyword>
<dbReference type="PANTHER" id="PTHR23523">
    <property type="match status" value="1"/>
</dbReference>
<evidence type="ECO:0000256" key="5">
    <source>
        <dbReference type="SAM" id="MobiDB-lite"/>
    </source>
</evidence>
<dbReference type="GO" id="GO:0005886">
    <property type="term" value="C:plasma membrane"/>
    <property type="evidence" value="ECO:0007669"/>
    <property type="project" value="UniProtKB-SubCell"/>
</dbReference>
<feature type="domain" description="Major facilitator superfamily (MFS) profile" evidence="7">
    <location>
        <begin position="35"/>
        <end position="424"/>
    </location>
</feature>
<proteinExistence type="predicted"/>
<dbReference type="InterPro" id="IPR011701">
    <property type="entry name" value="MFS"/>
</dbReference>
<name>A0A2S6GFH0_9PSEU</name>
<dbReference type="InterPro" id="IPR020846">
    <property type="entry name" value="MFS_dom"/>
</dbReference>
<feature type="transmembrane region" description="Helical" evidence="6">
    <location>
        <begin position="133"/>
        <end position="155"/>
    </location>
</feature>
<evidence type="ECO:0000313" key="9">
    <source>
        <dbReference type="Proteomes" id="UP000239203"/>
    </source>
</evidence>
<sequence>MAIHHGRNTEDVKIATSTPSRGTHSTHSTGNSARTTALIGSTALVFGVALAAANLRPAVTSLAPLLEEVRTSVGAGHAWASALTAVPVVCFGVAGVVAPWLGARFGLARAVGSALVLITVGLLLRVLGHGAFASAAVLGGTLVACAGIAVGNVLLPVVVKQSFPNRLGLMTGVYMASLSAGGGLGAAVSAPLSDALGDWRMALGAWALLGAAALAAWSLGARHAPGAVAAAPPRPVGSLLRDRLAWTVTVFFGLQALFAYVVMGWLPEVLIDAGVDRTTAGVHLAITSLFGVPLGLLLPPLAVRARSQSVVIVLTTALGAAGIAGLLAAPSAAPLLWTLLIGFGMGGVFPLAITLIALRTGDPADTAALSAMTQSAGYLIGALGPFLFGLLRGLTGGWTTSLVLVLVVLAVQACFGWAAGRPGTVRSS</sequence>
<feature type="transmembrane region" description="Helical" evidence="6">
    <location>
        <begin position="79"/>
        <end position="100"/>
    </location>
</feature>
<reference evidence="8 9" key="1">
    <citation type="submission" date="2018-02" db="EMBL/GenBank/DDBJ databases">
        <title>Genomic Encyclopedia of Archaeal and Bacterial Type Strains, Phase II (KMG-II): from individual species to whole genera.</title>
        <authorList>
            <person name="Goeker M."/>
        </authorList>
    </citation>
    <scope>NUCLEOTIDE SEQUENCE [LARGE SCALE GENOMIC DNA]</scope>
    <source>
        <strain evidence="8 9">YU 961-1</strain>
    </source>
</reference>
<evidence type="ECO:0000313" key="8">
    <source>
        <dbReference type="EMBL" id="PPK63955.1"/>
    </source>
</evidence>
<evidence type="ECO:0000256" key="1">
    <source>
        <dbReference type="ARBA" id="ARBA00004651"/>
    </source>
</evidence>
<feature type="transmembrane region" description="Helical" evidence="6">
    <location>
        <begin position="369"/>
        <end position="391"/>
    </location>
</feature>
<evidence type="ECO:0000256" key="3">
    <source>
        <dbReference type="ARBA" id="ARBA00022989"/>
    </source>
</evidence>
<dbReference type="EMBL" id="PTIX01000023">
    <property type="protein sequence ID" value="PPK63955.1"/>
    <property type="molecule type" value="Genomic_DNA"/>
</dbReference>
<evidence type="ECO:0000256" key="2">
    <source>
        <dbReference type="ARBA" id="ARBA00022692"/>
    </source>
</evidence>
<dbReference type="Pfam" id="PF07690">
    <property type="entry name" value="MFS_1"/>
    <property type="match status" value="1"/>
</dbReference>
<accession>A0A2S6GFH0</accession>
<keyword evidence="9" id="KW-1185">Reference proteome</keyword>
<feature type="compositionally biased region" description="Polar residues" evidence="5">
    <location>
        <begin position="15"/>
        <end position="32"/>
    </location>
</feature>
<feature type="transmembrane region" description="Helical" evidence="6">
    <location>
        <begin position="310"/>
        <end position="329"/>
    </location>
</feature>
<dbReference type="InterPro" id="IPR052524">
    <property type="entry name" value="MFS_Cyanate_Porter"/>
</dbReference>
<dbReference type="AlphaFoldDB" id="A0A2S6GFH0"/>
<dbReference type="Proteomes" id="UP000239203">
    <property type="component" value="Unassembled WGS sequence"/>
</dbReference>
<feature type="transmembrane region" description="Helical" evidence="6">
    <location>
        <begin position="335"/>
        <end position="357"/>
    </location>
</feature>
<feature type="transmembrane region" description="Helical" evidence="6">
    <location>
        <begin position="37"/>
        <end position="59"/>
    </location>
</feature>
<dbReference type="OrthoDB" id="5317164at2"/>
<comment type="caution">
    <text evidence="8">The sequence shown here is derived from an EMBL/GenBank/DDBJ whole genome shotgun (WGS) entry which is preliminary data.</text>
</comment>